<comment type="caution">
    <text evidence="2">The sequence shown here is derived from an EMBL/GenBank/DDBJ whole genome shotgun (WGS) entry which is preliminary data.</text>
</comment>
<evidence type="ECO:0000313" key="2">
    <source>
        <dbReference type="EMBL" id="PSB05044.1"/>
    </source>
</evidence>
<evidence type="ECO:0000313" key="3">
    <source>
        <dbReference type="Proteomes" id="UP000238762"/>
    </source>
</evidence>
<dbReference type="OrthoDB" id="9772960at2"/>
<dbReference type="PANTHER" id="PTHR37477">
    <property type="entry name" value="COBALT-PRECORRIN-5A HYDROLASE"/>
    <property type="match status" value="1"/>
</dbReference>
<protein>
    <recommendedName>
        <fullName evidence="1">CobE/GbiG C-terminal domain-containing protein</fullName>
    </recommendedName>
</protein>
<name>A0A2T1C9X9_9CYAN</name>
<dbReference type="EMBL" id="PVWJ01000004">
    <property type="protein sequence ID" value="PSB05044.1"/>
    <property type="molecule type" value="Genomic_DNA"/>
</dbReference>
<gene>
    <name evidence="2" type="ORF">C7B64_01400</name>
</gene>
<dbReference type="SUPFAM" id="SSF159664">
    <property type="entry name" value="CobE/GbiG C-terminal domain-like"/>
    <property type="match status" value="1"/>
</dbReference>
<accession>A0A2T1C9X9</accession>
<dbReference type="GO" id="GO:0009236">
    <property type="term" value="P:cobalamin biosynthetic process"/>
    <property type="evidence" value="ECO:0007669"/>
    <property type="project" value="InterPro"/>
</dbReference>
<feature type="domain" description="CobE/GbiG C-terminal" evidence="1">
    <location>
        <begin position="55"/>
        <end position="176"/>
    </location>
</feature>
<sequence length="190" mass="20882">MRLLRSGLGEYGIYKSLNHSACRYLVSSKFPINNQQSTINNRVIFQVECRSKVFWIGIGCQRGTPKSVIETAIVEVFANHHLAIDRIKGVATIDSKADEVGLVEFCRDRNLPLVTFSTELLKSINVPNSSQIVSARMGTFSVAEAAAICAAKSDLIVPKQIFKQVGEVGAVTVAIARSSITSFREYQTKN</sequence>
<dbReference type="InterPro" id="IPR002750">
    <property type="entry name" value="CobE/GbiG_C"/>
</dbReference>
<dbReference type="PANTHER" id="PTHR37477:SF1">
    <property type="entry name" value="COBALT-PRECORRIN-5A HYDROLASE"/>
    <property type="match status" value="1"/>
</dbReference>
<organism evidence="2 3">
    <name type="scientific">Merismopedia glauca CCAP 1448/3</name>
    <dbReference type="NCBI Taxonomy" id="1296344"/>
    <lineage>
        <taxon>Bacteria</taxon>
        <taxon>Bacillati</taxon>
        <taxon>Cyanobacteriota</taxon>
        <taxon>Cyanophyceae</taxon>
        <taxon>Synechococcales</taxon>
        <taxon>Merismopediaceae</taxon>
        <taxon>Merismopedia</taxon>
    </lineage>
</organism>
<evidence type="ECO:0000259" key="1">
    <source>
        <dbReference type="Pfam" id="PF01890"/>
    </source>
</evidence>
<dbReference type="Proteomes" id="UP000238762">
    <property type="component" value="Unassembled WGS sequence"/>
</dbReference>
<dbReference type="InterPro" id="IPR036518">
    <property type="entry name" value="CobE/GbiG_C_sf"/>
</dbReference>
<dbReference type="Pfam" id="PF01890">
    <property type="entry name" value="CbiG_C"/>
    <property type="match status" value="1"/>
</dbReference>
<reference evidence="2 3" key="1">
    <citation type="submission" date="2018-02" db="EMBL/GenBank/DDBJ databases">
        <authorList>
            <person name="Cohen D.B."/>
            <person name="Kent A.D."/>
        </authorList>
    </citation>
    <scope>NUCLEOTIDE SEQUENCE [LARGE SCALE GENOMIC DNA]</scope>
    <source>
        <strain evidence="2 3">CCAP 1448/3</strain>
    </source>
</reference>
<dbReference type="AlphaFoldDB" id="A0A2T1C9X9"/>
<dbReference type="Gene3D" id="3.30.420.180">
    <property type="entry name" value="CobE/GbiG C-terminal domain"/>
    <property type="match status" value="1"/>
</dbReference>
<proteinExistence type="predicted"/>
<keyword evidence="3" id="KW-1185">Reference proteome</keyword>
<dbReference type="InterPro" id="IPR052553">
    <property type="entry name" value="CbiG_hydrolase"/>
</dbReference>
<reference evidence="2 3" key="2">
    <citation type="submission" date="2018-03" db="EMBL/GenBank/DDBJ databases">
        <title>The ancient ancestry and fast evolution of plastids.</title>
        <authorList>
            <person name="Moore K.R."/>
            <person name="Magnabosco C."/>
            <person name="Momper L."/>
            <person name="Gold D.A."/>
            <person name="Bosak T."/>
            <person name="Fournier G.P."/>
        </authorList>
    </citation>
    <scope>NUCLEOTIDE SEQUENCE [LARGE SCALE GENOMIC DNA]</scope>
    <source>
        <strain evidence="2 3">CCAP 1448/3</strain>
    </source>
</reference>